<keyword evidence="4" id="KW-1185">Reference proteome</keyword>
<dbReference type="EMBL" id="JQCL01000103">
    <property type="protein sequence ID" value="KRO07459.1"/>
    <property type="molecule type" value="Genomic_DNA"/>
</dbReference>
<evidence type="ECO:0000259" key="2">
    <source>
        <dbReference type="SMART" id="SM00852"/>
    </source>
</evidence>
<comment type="similarity">
    <text evidence="1">Belongs to the CinA family.</text>
</comment>
<organism evidence="3 4">
    <name type="scientific">Lactiplantibacillus xiangfangensis</name>
    <dbReference type="NCBI Taxonomy" id="942150"/>
    <lineage>
        <taxon>Bacteria</taxon>
        <taxon>Bacillati</taxon>
        <taxon>Bacillota</taxon>
        <taxon>Bacilli</taxon>
        <taxon>Lactobacillales</taxon>
        <taxon>Lactobacillaceae</taxon>
        <taxon>Lactiplantibacillus</taxon>
    </lineage>
</organism>
<dbReference type="InterPro" id="IPR050101">
    <property type="entry name" value="CinA"/>
</dbReference>
<dbReference type="Pfam" id="PF18146">
    <property type="entry name" value="CinA_KH"/>
    <property type="match status" value="1"/>
</dbReference>
<dbReference type="Gene3D" id="3.30.70.2860">
    <property type="match status" value="1"/>
</dbReference>
<feature type="domain" description="MoaB/Mog" evidence="2">
    <location>
        <begin position="4"/>
        <end position="172"/>
    </location>
</feature>
<dbReference type="OrthoDB" id="9801454at2"/>
<dbReference type="NCBIfam" id="TIGR00177">
    <property type="entry name" value="molyb_syn"/>
    <property type="match status" value="1"/>
</dbReference>
<dbReference type="SUPFAM" id="SSF142433">
    <property type="entry name" value="CinA-like"/>
    <property type="match status" value="1"/>
</dbReference>
<accession>A0A0R2M8P1</accession>
<dbReference type="PATRIC" id="fig|942150.3.peg.1422"/>
<dbReference type="InterPro" id="IPR036653">
    <property type="entry name" value="CinA-like_C"/>
</dbReference>
<name>A0A0R2M8P1_9LACO</name>
<dbReference type="InterPro" id="IPR001453">
    <property type="entry name" value="MoaB/Mog_dom"/>
</dbReference>
<dbReference type="Gene3D" id="3.90.950.20">
    <property type="entry name" value="CinA-like"/>
    <property type="match status" value="1"/>
</dbReference>
<dbReference type="SMART" id="SM00852">
    <property type="entry name" value="MoCF_biosynth"/>
    <property type="match status" value="1"/>
</dbReference>
<dbReference type="PANTHER" id="PTHR13939">
    <property type="entry name" value="NICOTINAMIDE-NUCLEOTIDE AMIDOHYDROLASE PNCC"/>
    <property type="match status" value="1"/>
</dbReference>
<dbReference type="InterPro" id="IPR041424">
    <property type="entry name" value="CinA_KH"/>
</dbReference>
<evidence type="ECO:0000256" key="1">
    <source>
        <dbReference type="HAMAP-Rule" id="MF_00226"/>
    </source>
</evidence>
<dbReference type="Pfam" id="PF02464">
    <property type="entry name" value="CinA"/>
    <property type="match status" value="1"/>
</dbReference>
<dbReference type="NCBIfam" id="TIGR00200">
    <property type="entry name" value="cinA_nterm"/>
    <property type="match status" value="1"/>
</dbReference>
<dbReference type="STRING" id="942150.IV64_GL001379"/>
<dbReference type="InterPro" id="IPR008135">
    <property type="entry name" value="Competence-induced_CinA"/>
</dbReference>
<dbReference type="HAMAP" id="MF_00226_B">
    <property type="entry name" value="CinA_B"/>
    <property type="match status" value="1"/>
</dbReference>
<dbReference type="InterPro" id="IPR036425">
    <property type="entry name" value="MoaB/Mog-like_dom_sf"/>
</dbReference>
<dbReference type="Gene3D" id="3.40.980.10">
    <property type="entry name" value="MoaB/Mog-like domain"/>
    <property type="match status" value="1"/>
</dbReference>
<dbReference type="AlphaFoldDB" id="A0A0R2M8P1"/>
<protein>
    <recommendedName>
        <fullName evidence="1">Putative competence-damage inducible protein</fullName>
    </recommendedName>
</protein>
<reference evidence="3 4" key="1">
    <citation type="journal article" date="2015" name="Genome Announc.">
        <title>Expanding the biotechnology potential of lactobacilli through comparative genomics of 213 strains and associated genera.</title>
        <authorList>
            <person name="Sun Z."/>
            <person name="Harris H.M."/>
            <person name="McCann A."/>
            <person name="Guo C."/>
            <person name="Argimon S."/>
            <person name="Zhang W."/>
            <person name="Yang X."/>
            <person name="Jeffery I.B."/>
            <person name="Cooney J.C."/>
            <person name="Kagawa T.F."/>
            <person name="Liu W."/>
            <person name="Song Y."/>
            <person name="Salvetti E."/>
            <person name="Wrobel A."/>
            <person name="Rasinkangas P."/>
            <person name="Parkhill J."/>
            <person name="Rea M.C."/>
            <person name="O'Sullivan O."/>
            <person name="Ritari J."/>
            <person name="Douillard F.P."/>
            <person name="Paul Ross R."/>
            <person name="Yang R."/>
            <person name="Briner A.E."/>
            <person name="Felis G.E."/>
            <person name="de Vos W.M."/>
            <person name="Barrangou R."/>
            <person name="Klaenhammer T.R."/>
            <person name="Caufield P.W."/>
            <person name="Cui Y."/>
            <person name="Zhang H."/>
            <person name="O'Toole P.W."/>
        </authorList>
    </citation>
    <scope>NUCLEOTIDE SEQUENCE [LARGE SCALE GENOMIC DNA]</scope>
    <source>
        <strain evidence="3 4">LMG 26013</strain>
    </source>
</reference>
<dbReference type="InterPro" id="IPR008136">
    <property type="entry name" value="CinA_C"/>
</dbReference>
<gene>
    <name evidence="1" type="primary">cinA</name>
    <name evidence="3" type="ORF">IV64_GL001379</name>
</gene>
<proteinExistence type="inferred from homology"/>
<dbReference type="CDD" id="cd00885">
    <property type="entry name" value="cinA"/>
    <property type="match status" value="1"/>
</dbReference>
<comment type="caution">
    <text evidence="3">The sequence shown here is derived from an EMBL/GenBank/DDBJ whole genome shotgun (WGS) entry which is preliminary data.</text>
</comment>
<dbReference type="Proteomes" id="UP000051783">
    <property type="component" value="Unassembled WGS sequence"/>
</dbReference>
<dbReference type="PANTHER" id="PTHR13939:SF0">
    <property type="entry name" value="NMN AMIDOHYDROLASE-LIKE PROTEIN YFAY"/>
    <property type="match status" value="1"/>
</dbReference>
<sequence length="418" mass="44676">MQAEIIAVGTEILLGQITNTNSTHIAQGLAELGIDSYYQTVVGDNPKRLAAVLEIAAQRNDLVILSGGLGPTKDDLTKQTLAKYLNVPLVEDAAAMQVITDRFEQTGKVMTENNRLQALYPKGATPLTNHNGLAVGAFYQSPDSADFLLLPGPPREMTKMFDTEAKPKLQAAYGQQAQIYSRVLRFFGIGESRLVTELQAMIASQHDVTIAPYAKTNEVTLRLSAQADTQRAADSALDAVEQKIKAKVGDYFYGYGDDNSLAQVVVQAMIKANLSITAAESLTAGEFQSTIGGVAGVSAIFPGGFVTYANAAKHQLVNVPQTVIDQDGVVSEAAAIAMADGARVRLGTDTALSFTGVAGPDSLEGQPAGTVWIGLAYRDQPTVGKLYHFVGDRQKIRQRSVMVGLDLLRHALLADHQL</sequence>
<dbReference type="RefSeq" id="WP_057707638.1">
    <property type="nucleotide sequence ID" value="NZ_JQCL01000103.1"/>
</dbReference>
<evidence type="ECO:0000313" key="4">
    <source>
        <dbReference type="Proteomes" id="UP000051783"/>
    </source>
</evidence>
<dbReference type="NCBIfam" id="NF001813">
    <property type="entry name" value="PRK00549.1"/>
    <property type="match status" value="1"/>
</dbReference>
<dbReference type="SUPFAM" id="SSF53218">
    <property type="entry name" value="Molybdenum cofactor biosynthesis proteins"/>
    <property type="match status" value="1"/>
</dbReference>
<dbReference type="Pfam" id="PF00994">
    <property type="entry name" value="MoCF_biosynth"/>
    <property type="match status" value="1"/>
</dbReference>
<evidence type="ECO:0000313" key="3">
    <source>
        <dbReference type="EMBL" id="KRO07459.1"/>
    </source>
</evidence>
<dbReference type="PIRSF" id="PIRSF006728">
    <property type="entry name" value="CinA"/>
    <property type="match status" value="1"/>
</dbReference>
<dbReference type="NCBIfam" id="TIGR00199">
    <property type="entry name" value="PncC_domain"/>
    <property type="match status" value="1"/>
</dbReference>